<dbReference type="SUPFAM" id="SSF82185">
    <property type="entry name" value="Histone H3 K4-specific methyltransferase SET7/9 N-terminal domain"/>
    <property type="match status" value="1"/>
</dbReference>
<dbReference type="Proteomes" id="UP001201449">
    <property type="component" value="Unassembled WGS sequence"/>
</dbReference>
<reference evidence="1 2" key="1">
    <citation type="submission" date="2022-01" db="EMBL/GenBank/DDBJ databases">
        <title>Mariniradius saccharolyticus sp. nov., isolated from sediment of a river.</title>
        <authorList>
            <person name="Liu H."/>
        </authorList>
    </citation>
    <scope>NUCLEOTIDE SEQUENCE [LARGE SCALE GENOMIC DNA]</scope>
    <source>
        <strain evidence="1 2">RY-2</strain>
    </source>
</reference>
<accession>A0ABS9BS58</accession>
<evidence type="ECO:0008006" key="3">
    <source>
        <dbReference type="Google" id="ProtNLM"/>
    </source>
</evidence>
<sequence>MELHTDSNRHHPATTEGLCYSQEGGTAFSGRLKDHKQNAKKGTMGGNRIIASILILSFIFSCENGEKKDALEDQIEPVTTFYQNGRLRESGLMLNDKKNGYYYEFLESGEKYCELIVKDGKLHGIQKWFLNGKLHYIETYENGIKEGKAISYNPRCGYIEKEGEYRKDMRHGLWYIYQKQKLIIVEFYRNDSLIETIYQSPDFEKPDNSIENAPLLSDDEDC</sequence>
<keyword evidence="2" id="KW-1185">Reference proteome</keyword>
<protein>
    <recommendedName>
        <fullName evidence="3">MORN repeat variant</fullName>
    </recommendedName>
</protein>
<name>A0ABS9BS58_9BACT</name>
<dbReference type="EMBL" id="JAKEVZ010000004">
    <property type="protein sequence ID" value="MCF1750873.1"/>
    <property type="molecule type" value="Genomic_DNA"/>
</dbReference>
<gene>
    <name evidence="1" type="ORF">L0U89_07295</name>
</gene>
<comment type="caution">
    <text evidence="1">The sequence shown here is derived from an EMBL/GenBank/DDBJ whole genome shotgun (WGS) entry which is preliminary data.</text>
</comment>
<proteinExistence type="predicted"/>
<evidence type="ECO:0000313" key="1">
    <source>
        <dbReference type="EMBL" id="MCF1750873.1"/>
    </source>
</evidence>
<organism evidence="1 2">
    <name type="scientific">Mariniradius sediminis</name>
    <dbReference type="NCBI Taxonomy" id="2909237"/>
    <lineage>
        <taxon>Bacteria</taxon>
        <taxon>Pseudomonadati</taxon>
        <taxon>Bacteroidota</taxon>
        <taxon>Cytophagia</taxon>
        <taxon>Cytophagales</taxon>
        <taxon>Cyclobacteriaceae</taxon>
        <taxon>Mariniradius</taxon>
    </lineage>
</organism>
<dbReference type="RefSeq" id="WP_234860925.1">
    <property type="nucleotide sequence ID" value="NZ_JAKEVZ010000004.1"/>
</dbReference>
<dbReference type="Gene3D" id="3.90.930.1">
    <property type="match status" value="1"/>
</dbReference>
<evidence type="ECO:0000313" key="2">
    <source>
        <dbReference type="Proteomes" id="UP001201449"/>
    </source>
</evidence>